<dbReference type="InterPro" id="IPR013320">
    <property type="entry name" value="ConA-like_dom_sf"/>
</dbReference>
<organism evidence="1 2">
    <name type="scientific">Cymbomonas tetramitiformis</name>
    <dbReference type="NCBI Taxonomy" id="36881"/>
    <lineage>
        <taxon>Eukaryota</taxon>
        <taxon>Viridiplantae</taxon>
        <taxon>Chlorophyta</taxon>
        <taxon>Pyramimonadophyceae</taxon>
        <taxon>Pyramimonadales</taxon>
        <taxon>Pyramimonadaceae</taxon>
        <taxon>Cymbomonas</taxon>
    </lineage>
</organism>
<keyword evidence="2" id="KW-1185">Reference proteome</keyword>
<evidence type="ECO:0000313" key="2">
    <source>
        <dbReference type="Proteomes" id="UP001190700"/>
    </source>
</evidence>
<dbReference type="SUPFAM" id="SSF49899">
    <property type="entry name" value="Concanavalin A-like lectins/glucanases"/>
    <property type="match status" value="1"/>
</dbReference>
<proteinExistence type="predicted"/>
<accession>A0AAE0FLN8</accession>
<evidence type="ECO:0000313" key="1">
    <source>
        <dbReference type="EMBL" id="KAK3261898.1"/>
    </source>
</evidence>
<comment type="caution">
    <text evidence="1">The sequence shown here is derived from an EMBL/GenBank/DDBJ whole genome shotgun (WGS) entry which is preliminary data.</text>
</comment>
<protein>
    <submittedName>
        <fullName evidence="1">Uncharacterized protein</fullName>
    </submittedName>
</protein>
<dbReference type="Gene3D" id="2.60.120.200">
    <property type="match status" value="1"/>
</dbReference>
<gene>
    <name evidence="1" type="ORF">CYMTET_29220</name>
</gene>
<reference evidence="1 2" key="1">
    <citation type="journal article" date="2015" name="Genome Biol. Evol.">
        <title>Comparative Genomics of a Bacterivorous Green Alga Reveals Evolutionary Causalities and Consequences of Phago-Mixotrophic Mode of Nutrition.</title>
        <authorList>
            <person name="Burns J.A."/>
            <person name="Paasch A."/>
            <person name="Narechania A."/>
            <person name="Kim E."/>
        </authorList>
    </citation>
    <scope>NUCLEOTIDE SEQUENCE [LARGE SCALE GENOMIC DNA]</scope>
    <source>
        <strain evidence="1 2">PLY_AMNH</strain>
    </source>
</reference>
<dbReference type="EMBL" id="LGRX02016574">
    <property type="protein sequence ID" value="KAK3261898.1"/>
    <property type="molecule type" value="Genomic_DNA"/>
</dbReference>
<name>A0AAE0FLN8_9CHLO</name>
<dbReference type="Proteomes" id="UP001190700">
    <property type="component" value="Unassembled WGS sequence"/>
</dbReference>
<sequence>MVPYQMWINEQPLLSPPPPASPPPLPPPPMLDAALSTPYFANVTTSGCVHDPALQCSTGTPLLKKVYDRYEGTRASFSTSRSARVVVGTGRDNMMDTAQLPVTQIIIFDRALDDDEIGQLYNDGTGNSSIPANILPHVVAWYPMQQNWWEDIARSRAHLSERWVRTVKDRTSAYHVVNQNIPNWFESEYVIARNEPGDRSLFFARVVNASADYRLWGTGENHGMLNVAPVEHQTWQSTDDVPSTILDECGSELVHTVARVGANRTHVESFGYFQLKMCPGDQLNLVWAGYHNLQETASADCASDGLREVVGYQSSGYQQMFAFTDLAPNRKGLTRYYRCDIHCGATASRFEISMDEDCEHMNTTYRVALASQSYVTGVQYDVGYLPRSTKVRVAMSGDPVGAGLFDIPRPFKSTPVVLALSDAGLLTTDFRVVFDEERWLDQRNAASVLTEYEGFYSPDGGILRVFGCAAPPANKAYPYLIESPALVDPSDEQEANSVDEGNFVPDGNCVNLRFADDIYFHQELGVGYRHLLANGDQLIVYGTEMQSADGLTLLCSTLLVDADPLEQYMPHRVQVNADTGLAGYAYRFMTAPRNLTSVQLTLQQGEVTPRNVRVRLMDNGLHDNFADAESTKHEIDGNVLTVRFKSTLTRVILVSMRPNNADELRLRSMRVYETRASVAAPSAHTDLAFYASPLTSKFVLVGSKHARDHAGDLQPLDTGSTNSMGSFGNASFDDNYVVMISCYSPIIADAMRNQQFTLMFWTVMTNRHNYGHWFRDSVHLRTEDNRFYSMEWVNTGQQRFTFRYGRETHNPTGTHTNEVNVHPRTELQYNLDGAQTVAQFVAMTVSGATAKIYVGGLDPTSTELELIISAAITSTTFPSQFSGDVGRLCLGMDPQFYVQGQSPITNVLLLNRGLSREEIESGYYNRGQGVTLDPSSSDQIAWWPMTRNWWEDVSGTTQRDPYSYTYSTHNYMRRSNVGSYACSRTTTCPTNYRYMSLMNLVQVPNQTWYNPDGANALTTYRVADSQLIAPAVADAKHYAHPETSHFYYTSRSQYKAQSTSNNYAAYNNFQMGHNRTERYRNDWPRFWTMLDGKGGSSQANNFRVSDAGANNDGYTRSFYVKFYGNGANHNQRIMMEVFFKRFSTSYSANTEFNFWYYWTPVWFFQMNDLNAAQAKAQMITVCVHPNATLDVYLGNMNPDASNVTAIVKGKTGTKHGAVEGTPDMLLDDDVTFYNFSTDARVYVNLDRINPNGLLAFCNLLVLDRALSQAEVTTPFRTGDVQPMAQHVAVWYPMTANWWEDVGQDQAHFTEHLMTSSTFTNNNWLLTFPRILAEQSEHVGFPGNASTYFLRAYDTPYRFLSTQSLSNGYLNHYHLNVETVPYSLQRWMSQQTYSRYAPVSANEYNLRSTSTSSPCVSVISDEYDVGGDVRYMLTDASGARSPLANGDRLYTTQPRTSNDCPTALLDNRAYDRVDGFLQLHDHLPFEVIYAFGKGSRTLAAVQLTLPMQGPEFGRADSTSQTSNIFSVIEISTPYPGRRQQRFLRHGGRC</sequence>